<sequence>MHSHAFQRALAGLAEGRAAQESDFWSWREIMYKFLQFLGPEDMFRITCQLYVELVRAGYAHVCEFHYLHNDPDGRPYSNRSEMANAVIEAAKVAGIGLTLIPVLYRFGGFGGMPPEPGQRRFIMEEDAYFRLLNDLRVRGDREGFRVGAALHSLRAVSAKNVERFSDDLRCPVHIHIAEQEKEVAASLEWSGSRPVAWLLDHANVDERWTLVHATHMTDGEARRLAATGATVALCPTTEGNLGDGLFNAEPFIRAGGRFGIGSDSNVCTDPCEELRLFDYGQRLRTQRRLVLNTEDMPNAGAFLWLRAAEAGAAATGSPTGTLAEGMSADFIRLDEEHSSLSGKGGDTLLDSLIFAPGSGMVCETWVGGRQITANGHHPRQEAVASEFKKTTRSLKELI</sequence>
<evidence type="ECO:0000256" key="4">
    <source>
        <dbReference type="ARBA" id="ARBA00022833"/>
    </source>
</evidence>
<accession>M2T9Y0</accession>
<keyword evidence="3 6" id="KW-0378">Hydrolase</keyword>
<keyword evidence="7" id="KW-1185">Reference proteome</keyword>
<dbReference type="Gene3D" id="3.20.20.140">
    <property type="entry name" value="Metal-dependent hydrolases"/>
    <property type="match status" value="1"/>
</dbReference>
<dbReference type="SUPFAM" id="SSF51338">
    <property type="entry name" value="Composite domain of metallo-dependent hydrolases"/>
    <property type="match status" value="1"/>
</dbReference>
<dbReference type="InterPro" id="IPR032466">
    <property type="entry name" value="Metal_Hydrolase"/>
</dbReference>
<dbReference type="InterPro" id="IPR010252">
    <property type="entry name" value="HutF"/>
</dbReference>
<feature type="domain" description="Amidohydrolase-related" evidence="5">
    <location>
        <begin position="1"/>
        <end position="371"/>
    </location>
</feature>
<dbReference type="InterPro" id="IPR011059">
    <property type="entry name" value="Metal-dep_hydrolase_composite"/>
</dbReference>
<evidence type="ECO:0000259" key="5">
    <source>
        <dbReference type="Pfam" id="PF01979"/>
    </source>
</evidence>
<evidence type="ECO:0000313" key="6">
    <source>
        <dbReference type="EMBL" id="EMD83374.1"/>
    </source>
</evidence>
<dbReference type="NCBIfam" id="NF006684">
    <property type="entry name" value="PRK09229.1-5"/>
    <property type="match status" value="1"/>
</dbReference>
<protein>
    <submittedName>
        <fullName evidence="6">Formiminoglutamic iminohydrolase</fullName>
    </submittedName>
</protein>
<keyword evidence="4" id="KW-0862">Zinc</keyword>
<dbReference type="Proteomes" id="UP000011717">
    <property type="component" value="Unassembled WGS sequence"/>
</dbReference>
<dbReference type="PANTHER" id="PTHR11271:SF48">
    <property type="entry name" value="AMIDOHYDROLASE-RELATED DOMAIN-CONTAINING PROTEIN"/>
    <property type="match status" value="1"/>
</dbReference>
<proteinExistence type="predicted"/>
<dbReference type="GO" id="GO:0005829">
    <property type="term" value="C:cytosol"/>
    <property type="evidence" value="ECO:0007669"/>
    <property type="project" value="TreeGrafter"/>
</dbReference>
<dbReference type="EMBL" id="AMRV01000003">
    <property type="protein sequence ID" value="EMD83374.1"/>
    <property type="molecule type" value="Genomic_DNA"/>
</dbReference>
<dbReference type="SUPFAM" id="SSF51556">
    <property type="entry name" value="Metallo-dependent hydrolases"/>
    <property type="match status" value="1"/>
</dbReference>
<evidence type="ECO:0000256" key="3">
    <source>
        <dbReference type="ARBA" id="ARBA00022801"/>
    </source>
</evidence>
<evidence type="ECO:0000313" key="7">
    <source>
        <dbReference type="Proteomes" id="UP000011717"/>
    </source>
</evidence>
<name>M2T9Y0_9SPHN</name>
<dbReference type="InterPro" id="IPR006680">
    <property type="entry name" value="Amidohydro-rel"/>
</dbReference>
<evidence type="ECO:0000256" key="2">
    <source>
        <dbReference type="ARBA" id="ARBA00022723"/>
    </source>
</evidence>
<comment type="cofactor">
    <cofactor evidence="1">
        <name>Zn(2+)</name>
        <dbReference type="ChEBI" id="CHEBI:29105"/>
    </cofactor>
</comment>
<gene>
    <name evidence="6" type="ORF">C725_1275</name>
</gene>
<dbReference type="GO" id="GO:0046872">
    <property type="term" value="F:metal ion binding"/>
    <property type="evidence" value="ECO:0007669"/>
    <property type="project" value="UniProtKB-KW"/>
</dbReference>
<keyword evidence="2" id="KW-0479">Metal-binding</keyword>
<dbReference type="PATRIC" id="fig|1234595.3.peg.1279"/>
<dbReference type="InterPro" id="IPR051607">
    <property type="entry name" value="Metallo-dep_hydrolases"/>
</dbReference>
<dbReference type="GO" id="GO:0019239">
    <property type="term" value="F:deaminase activity"/>
    <property type="evidence" value="ECO:0007669"/>
    <property type="project" value="TreeGrafter"/>
</dbReference>
<evidence type="ECO:0000256" key="1">
    <source>
        <dbReference type="ARBA" id="ARBA00001947"/>
    </source>
</evidence>
<dbReference type="Gene3D" id="2.30.40.10">
    <property type="entry name" value="Urease, subunit C, domain 1"/>
    <property type="match status" value="1"/>
</dbReference>
<comment type="caution">
    <text evidence="6">The sequence shown here is derived from an EMBL/GenBank/DDBJ whole genome shotgun (WGS) entry which is preliminary data.</text>
</comment>
<dbReference type="AlphaFoldDB" id="M2T9Y0"/>
<organism evidence="6 7">
    <name type="scientific">Pacificimonas flava</name>
    <dbReference type="NCBI Taxonomy" id="1234595"/>
    <lineage>
        <taxon>Bacteria</taxon>
        <taxon>Pseudomonadati</taxon>
        <taxon>Pseudomonadota</taxon>
        <taxon>Alphaproteobacteria</taxon>
        <taxon>Sphingomonadales</taxon>
        <taxon>Sphingosinicellaceae</taxon>
        <taxon>Pacificimonas</taxon>
    </lineage>
</organism>
<reference evidence="6 7" key="1">
    <citation type="journal article" date="2013" name="Genome Announc.">
        <title>Draft Genome Sequence of Strain JLT2015T, Belonging to the Family Sphingomonadaceae of the Alphaproteobacteria.</title>
        <authorList>
            <person name="Tang K."/>
            <person name="Liu K."/>
            <person name="Li S."/>
            <person name="Jiao N."/>
        </authorList>
    </citation>
    <scope>NUCLEOTIDE SEQUENCE [LARGE SCALE GENOMIC DNA]</scope>
    <source>
        <strain evidence="6 7">JLT2015</strain>
    </source>
</reference>
<dbReference type="Pfam" id="PF01979">
    <property type="entry name" value="Amidohydro_1"/>
    <property type="match status" value="1"/>
</dbReference>
<dbReference type="PANTHER" id="PTHR11271">
    <property type="entry name" value="GUANINE DEAMINASE"/>
    <property type="match status" value="1"/>
</dbReference>
<dbReference type="NCBIfam" id="TIGR02022">
    <property type="entry name" value="hutF"/>
    <property type="match status" value="1"/>
</dbReference>